<evidence type="ECO:0000256" key="3">
    <source>
        <dbReference type="SAM" id="SignalP"/>
    </source>
</evidence>
<feature type="compositionally biased region" description="Low complexity" evidence="1">
    <location>
        <begin position="200"/>
        <end position="223"/>
    </location>
</feature>
<feature type="transmembrane region" description="Helical" evidence="2">
    <location>
        <begin position="281"/>
        <end position="303"/>
    </location>
</feature>
<keyword evidence="2" id="KW-0812">Transmembrane</keyword>
<dbReference type="AlphaFoldDB" id="A0A8H7CHN8"/>
<dbReference type="Proteomes" id="UP000620124">
    <property type="component" value="Unassembled WGS sequence"/>
</dbReference>
<evidence type="ECO:0000256" key="1">
    <source>
        <dbReference type="SAM" id="MobiDB-lite"/>
    </source>
</evidence>
<dbReference type="OrthoDB" id="3063542at2759"/>
<feature type="chain" id="PRO_5034354655" evidence="3">
    <location>
        <begin position="19"/>
        <end position="333"/>
    </location>
</feature>
<feature type="signal peptide" evidence="3">
    <location>
        <begin position="1"/>
        <end position="18"/>
    </location>
</feature>
<proteinExistence type="predicted"/>
<reference evidence="4" key="1">
    <citation type="submission" date="2020-05" db="EMBL/GenBank/DDBJ databases">
        <title>Mycena genomes resolve the evolution of fungal bioluminescence.</title>
        <authorList>
            <person name="Tsai I.J."/>
        </authorList>
    </citation>
    <scope>NUCLEOTIDE SEQUENCE</scope>
    <source>
        <strain evidence="4">CCC161011</strain>
    </source>
</reference>
<feature type="compositionally biased region" description="Polar residues" evidence="1">
    <location>
        <begin position="224"/>
        <end position="261"/>
    </location>
</feature>
<sequence length="333" mass="34741">MWLPRSFTLFLLTDLASAVVTNTTIDDSDPSFAFTGTFWNVITPTSPCDSCSSKPDPSKTHGGTWHDGNINRNPGAPPGAANTSGSFTFMGTAVYIFGIDQAVLQPDIVFTLGSTKQVHHYTGTESYVYDALFFSAQGLASDQTHTVNWVLTFADTPVGVQAVLFDYAIVTSGEDAAESTTSGPVSSQPLTTSSEVTAPNTTSLGNTVSSSSISSGLGPSQSNGGIVQSNGGTSRTNSGESQFDATVSSQQAPSRSAPTTSKIPVAAAPVGASSKSKSNNLGAIVGGVVIAALVVVLSMLLVWRRLRRITLFTHVKSHILLLFLSLKEVSPLL</sequence>
<gene>
    <name evidence="4" type="ORF">MVEN_02027400</name>
</gene>
<feature type="compositionally biased region" description="Polar residues" evidence="1">
    <location>
        <begin position="178"/>
        <end position="199"/>
    </location>
</feature>
<name>A0A8H7CHN8_9AGAR</name>
<feature type="region of interest" description="Disordered" evidence="1">
    <location>
        <begin position="176"/>
        <end position="261"/>
    </location>
</feature>
<comment type="caution">
    <text evidence="4">The sequence shown here is derived from an EMBL/GenBank/DDBJ whole genome shotgun (WGS) entry which is preliminary data.</text>
</comment>
<keyword evidence="3" id="KW-0732">Signal</keyword>
<keyword evidence="5" id="KW-1185">Reference proteome</keyword>
<evidence type="ECO:0000313" key="5">
    <source>
        <dbReference type="Proteomes" id="UP000620124"/>
    </source>
</evidence>
<feature type="region of interest" description="Disordered" evidence="1">
    <location>
        <begin position="47"/>
        <end position="78"/>
    </location>
</feature>
<organism evidence="4 5">
    <name type="scientific">Mycena venus</name>
    <dbReference type="NCBI Taxonomy" id="2733690"/>
    <lineage>
        <taxon>Eukaryota</taxon>
        <taxon>Fungi</taxon>
        <taxon>Dikarya</taxon>
        <taxon>Basidiomycota</taxon>
        <taxon>Agaricomycotina</taxon>
        <taxon>Agaricomycetes</taxon>
        <taxon>Agaricomycetidae</taxon>
        <taxon>Agaricales</taxon>
        <taxon>Marasmiineae</taxon>
        <taxon>Mycenaceae</taxon>
        <taxon>Mycena</taxon>
    </lineage>
</organism>
<keyword evidence="2" id="KW-1133">Transmembrane helix</keyword>
<evidence type="ECO:0000256" key="2">
    <source>
        <dbReference type="SAM" id="Phobius"/>
    </source>
</evidence>
<dbReference type="EMBL" id="JACAZI010000021">
    <property type="protein sequence ID" value="KAF7338034.1"/>
    <property type="molecule type" value="Genomic_DNA"/>
</dbReference>
<accession>A0A8H7CHN8</accession>
<keyword evidence="2" id="KW-0472">Membrane</keyword>
<evidence type="ECO:0000313" key="4">
    <source>
        <dbReference type="EMBL" id="KAF7338034.1"/>
    </source>
</evidence>
<protein>
    <submittedName>
        <fullName evidence="4">Uncharacterized protein</fullName>
    </submittedName>
</protein>